<dbReference type="GO" id="GO:0007616">
    <property type="term" value="P:long-term memory"/>
    <property type="evidence" value="ECO:0007669"/>
    <property type="project" value="EnsemblMetazoa"/>
</dbReference>
<proteinExistence type="predicted"/>
<dbReference type="InterPro" id="IPR041679">
    <property type="entry name" value="DNA2/NAM7-like_C"/>
</dbReference>
<evidence type="ECO:0000313" key="5">
    <source>
        <dbReference type="Proteomes" id="UP000001070"/>
    </source>
</evidence>
<dbReference type="GO" id="GO:0070922">
    <property type="term" value="P:RISC complex assembly"/>
    <property type="evidence" value="ECO:0007669"/>
    <property type="project" value="EnsemblMetazoa"/>
</dbReference>
<dbReference type="GO" id="GO:0032473">
    <property type="term" value="C:cytoplasmic side of mitochondrial outer membrane"/>
    <property type="evidence" value="ECO:0007669"/>
    <property type="project" value="EnsemblMetazoa"/>
</dbReference>
<dbReference type="GO" id="GO:0031023">
    <property type="term" value="P:microtubule organizing center organization"/>
    <property type="evidence" value="ECO:0007669"/>
    <property type="project" value="EnsemblMetazoa"/>
</dbReference>
<dbReference type="InParanoid" id="B4JJD1"/>
<dbReference type="HOGENOM" id="CLU_1887884_0_0_1"/>
<dbReference type="GO" id="GO:0000184">
    <property type="term" value="P:nuclear-transcribed mRNA catabolic process, nonsense-mediated decay"/>
    <property type="evidence" value="ECO:0007669"/>
    <property type="project" value="EnsemblMetazoa"/>
</dbReference>
<dbReference type="PANTHER" id="PTHR45418">
    <property type="entry name" value="CANCER/TESTIS ANTIGEN 55"/>
    <property type="match status" value="1"/>
</dbReference>
<dbReference type="GO" id="GO:2000002">
    <property type="term" value="P:negative regulation of DNA damage checkpoint"/>
    <property type="evidence" value="ECO:0007669"/>
    <property type="project" value="EnsemblMetazoa"/>
</dbReference>
<evidence type="ECO:0000259" key="3">
    <source>
        <dbReference type="Pfam" id="PF13087"/>
    </source>
</evidence>
<keyword evidence="2" id="KW-0963">Cytoplasm</keyword>
<dbReference type="GO" id="GO:0005829">
    <property type="term" value="C:cytosol"/>
    <property type="evidence" value="ECO:0007669"/>
    <property type="project" value="EnsemblMetazoa"/>
</dbReference>
<feature type="domain" description="DNA2/NAM7 helicase-like C-terminal" evidence="3">
    <location>
        <begin position="1"/>
        <end position="85"/>
    </location>
</feature>
<dbReference type="GO" id="GO:0016887">
    <property type="term" value="F:ATP hydrolysis activity"/>
    <property type="evidence" value="ECO:0007669"/>
    <property type="project" value="EnsemblMetazoa"/>
</dbReference>
<dbReference type="GO" id="GO:0140965">
    <property type="term" value="P:secondary piRNA processing"/>
    <property type="evidence" value="ECO:0007669"/>
    <property type="project" value="EnsemblMetazoa"/>
</dbReference>
<organism evidence="5">
    <name type="scientific">Drosophila grimshawi</name>
    <name type="common">Hawaiian fruit fly</name>
    <name type="synonym">Idiomyia grimshawi</name>
    <dbReference type="NCBI Taxonomy" id="7222"/>
    <lineage>
        <taxon>Eukaryota</taxon>
        <taxon>Metazoa</taxon>
        <taxon>Ecdysozoa</taxon>
        <taxon>Arthropoda</taxon>
        <taxon>Hexapoda</taxon>
        <taxon>Insecta</taxon>
        <taxon>Pterygota</taxon>
        <taxon>Neoptera</taxon>
        <taxon>Endopterygota</taxon>
        <taxon>Diptera</taxon>
        <taxon>Brachycera</taxon>
        <taxon>Muscomorpha</taxon>
        <taxon>Ephydroidea</taxon>
        <taxon>Drosophilidae</taxon>
        <taxon>Drosophila</taxon>
        <taxon>Hawaiian Drosophila</taxon>
    </lineage>
</organism>
<dbReference type="InterPro" id="IPR047187">
    <property type="entry name" value="SF1_C_Upf1"/>
</dbReference>
<dbReference type="GO" id="GO:0030424">
    <property type="term" value="C:axon"/>
    <property type="evidence" value="ECO:0007669"/>
    <property type="project" value="EnsemblMetazoa"/>
</dbReference>
<dbReference type="GO" id="GO:0043025">
    <property type="term" value="C:neuronal cell body"/>
    <property type="evidence" value="ECO:0007669"/>
    <property type="project" value="EnsemblMetazoa"/>
</dbReference>
<name>B4JJD1_DROGR</name>
<dbReference type="GO" id="GO:0140990">
    <property type="term" value="P:primary piRNA processing"/>
    <property type="evidence" value="ECO:0007669"/>
    <property type="project" value="EnsemblMetazoa"/>
</dbReference>
<dbReference type="OrthoDB" id="6513042at2759"/>
<dbReference type="CDD" id="cd18808">
    <property type="entry name" value="SF1_C_Upf1"/>
    <property type="match status" value="1"/>
</dbReference>
<dbReference type="GO" id="GO:0031315">
    <property type="term" value="C:extrinsic component of mitochondrial outer membrane"/>
    <property type="evidence" value="ECO:0007669"/>
    <property type="project" value="EnsemblMetazoa"/>
</dbReference>
<dbReference type="GO" id="GO:0046843">
    <property type="term" value="P:dorsal appendage formation"/>
    <property type="evidence" value="ECO:0007669"/>
    <property type="project" value="EnsemblMetazoa"/>
</dbReference>
<dbReference type="GO" id="GO:0030425">
    <property type="term" value="C:dendrite"/>
    <property type="evidence" value="ECO:0007669"/>
    <property type="project" value="EnsemblMetazoa"/>
</dbReference>
<dbReference type="EMBL" id="CH916370">
    <property type="protein sequence ID" value="EDV99683.1"/>
    <property type="molecule type" value="Genomic_DNA"/>
</dbReference>
<evidence type="ECO:0000256" key="1">
    <source>
        <dbReference type="ARBA" id="ARBA00004496"/>
    </source>
</evidence>
<gene>
    <name evidence="4" type="primary">Dgri\GH12467</name>
    <name evidence="4" type="ORF">Dgri_GH12467</name>
</gene>
<dbReference type="Proteomes" id="UP000001070">
    <property type="component" value="Unassembled WGS sequence"/>
</dbReference>
<dbReference type="Gene3D" id="3.40.50.300">
    <property type="entry name" value="P-loop containing nucleotide triphosphate hydrolases"/>
    <property type="match status" value="1"/>
</dbReference>
<dbReference type="GO" id="GO:0007293">
    <property type="term" value="P:germarium-derived egg chamber formation"/>
    <property type="evidence" value="ECO:0007669"/>
    <property type="project" value="EnsemblMetazoa"/>
</dbReference>
<dbReference type="GO" id="GO:0035194">
    <property type="term" value="P:regulatory ncRNA-mediated post-transcriptional gene silencing"/>
    <property type="evidence" value="ECO:0007669"/>
    <property type="project" value="EnsemblMetazoa"/>
</dbReference>
<dbReference type="eggNOG" id="KOG1804">
    <property type="taxonomic scope" value="Eukaryota"/>
</dbReference>
<dbReference type="GO" id="GO:0034584">
    <property type="term" value="F:piRNA binding"/>
    <property type="evidence" value="ECO:0007669"/>
    <property type="project" value="EnsemblMetazoa"/>
</dbReference>
<comment type="subcellular location">
    <subcellularLocation>
        <location evidence="1">Cytoplasm</location>
    </subcellularLocation>
</comment>
<dbReference type="OMA" id="LIVYCAN"/>
<dbReference type="GO" id="GO:0007318">
    <property type="term" value="P:pole plasm protein localization"/>
    <property type="evidence" value="ECO:0007669"/>
    <property type="project" value="EnsemblMetazoa"/>
</dbReference>
<dbReference type="GO" id="GO:0032574">
    <property type="term" value="F:5'-3' RNA helicase activity"/>
    <property type="evidence" value="ECO:0007669"/>
    <property type="project" value="EnsemblMetazoa"/>
</dbReference>
<dbReference type="AlphaFoldDB" id="B4JJD1"/>
<sequence>MSPYSKQVKVLRTLFIGANMDMAKIGSVEEFQGQERDIVLISTVRSSQANLQSDARLSLGFVHSSNRMNVAVSRARCLMVIFGNPQLLALDDCWRHLIVYCANNNAYIGCELPSDIQSLDEELDESDENLADSSD</sequence>
<reference evidence="4 5" key="1">
    <citation type="journal article" date="2007" name="Nature">
        <title>Evolution of genes and genomes on the Drosophila phylogeny.</title>
        <authorList>
            <consortium name="Drosophila 12 Genomes Consortium"/>
            <person name="Clark A.G."/>
            <person name="Eisen M.B."/>
            <person name="Smith D.R."/>
            <person name="Bergman C.M."/>
            <person name="Oliver B."/>
            <person name="Markow T.A."/>
            <person name="Kaufman T.C."/>
            <person name="Kellis M."/>
            <person name="Gelbart W."/>
            <person name="Iyer V.N."/>
            <person name="Pollard D.A."/>
            <person name="Sackton T.B."/>
            <person name="Larracuente A.M."/>
            <person name="Singh N.D."/>
            <person name="Abad J.P."/>
            <person name="Abt D.N."/>
            <person name="Adryan B."/>
            <person name="Aguade M."/>
            <person name="Akashi H."/>
            <person name="Anderson W.W."/>
            <person name="Aquadro C.F."/>
            <person name="Ardell D.H."/>
            <person name="Arguello R."/>
            <person name="Artieri C.G."/>
            <person name="Barbash D.A."/>
            <person name="Barker D."/>
            <person name="Barsanti P."/>
            <person name="Batterham P."/>
            <person name="Batzoglou S."/>
            <person name="Begun D."/>
            <person name="Bhutkar A."/>
            <person name="Blanco E."/>
            <person name="Bosak S.A."/>
            <person name="Bradley R.K."/>
            <person name="Brand A.D."/>
            <person name="Brent M.R."/>
            <person name="Brooks A.N."/>
            <person name="Brown R.H."/>
            <person name="Butlin R.K."/>
            <person name="Caggese C."/>
            <person name="Calvi B.R."/>
            <person name="Bernardo de Carvalho A."/>
            <person name="Caspi A."/>
            <person name="Castrezana S."/>
            <person name="Celniker S.E."/>
            <person name="Chang J.L."/>
            <person name="Chapple C."/>
            <person name="Chatterji S."/>
            <person name="Chinwalla A."/>
            <person name="Civetta A."/>
            <person name="Clifton S.W."/>
            <person name="Comeron J.M."/>
            <person name="Costello J.C."/>
            <person name="Coyne J.A."/>
            <person name="Daub J."/>
            <person name="David R.G."/>
            <person name="Delcher A.L."/>
            <person name="Delehaunty K."/>
            <person name="Do C.B."/>
            <person name="Ebling H."/>
            <person name="Edwards K."/>
            <person name="Eickbush T."/>
            <person name="Evans J.D."/>
            <person name="Filipski A."/>
            <person name="Findeiss S."/>
            <person name="Freyhult E."/>
            <person name="Fulton L."/>
            <person name="Fulton R."/>
            <person name="Garcia A.C."/>
            <person name="Gardiner A."/>
            <person name="Garfield D.A."/>
            <person name="Garvin B.E."/>
            <person name="Gibson G."/>
            <person name="Gilbert D."/>
            <person name="Gnerre S."/>
            <person name="Godfrey J."/>
            <person name="Good R."/>
            <person name="Gotea V."/>
            <person name="Gravely B."/>
            <person name="Greenberg A.J."/>
            <person name="Griffiths-Jones S."/>
            <person name="Gross S."/>
            <person name="Guigo R."/>
            <person name="Gustafson E.A."/>
            <person name="Haerty W."/>
            <person name="Hahn M.W."/>
            <person name="Halligan D.L."/>
            <person name="Halpern A.L."/>
            <person name="Halter G.M."/>
            <person name="Han M.V."/>
            <person name="Heger A."/>
            <person name="Hillier L."/>
            <person name="Hinrichs A.S."/>
            <person name="Holmes I."/>
            <person name="Hoskins R.A."/>
            <person name="Hubisz M.J."/>
            <person name="Hultmark D."/>
            <person name="Huntley M.A."/>
            <person name="Jaffe D.B."/>
            <person name="Jagadeeshan S."/>
            <person name="Jeck W.R."/>
            <person name="Johnson J."/>
            <person name="Jones C.D."/>
            <person name="Jordan W.C."/>
            <person name="Karpen G.H."/>
            <person name="Kataoka E."/>
            <person name="Keightley P.D."/>
            <person name="Kheradpour P."/>
            <person name="Kirkness E.F."/>
            <person name="Koerich L.B."/>
            <person name="Kristiansen K."/>
            <person name="Kudrna D."/>
            <person name="Kulathinal R.J."/>
            <person name="Kumar S."/>
            <person name="Kwok R."/>
            <person name="Lander E."/>
            <person name="Langley C.H."/>
            <person name="Lapoint R."/>
            <person name="Lazzaro B.P."/>
            <person name="Lee S.J."/>
            <person name="Levesque L."/>
            <person name="Li R."/>
            <person name="Lin C.F."/>
            <person name="Lin M.F."/>
            <person name="Lindblad-Toh K."/>
            <person name="Llopart A."/>
            <person name="Long M."/>
            <person name="Low L."/>
            <person name="Lozovsky E."/>
            <person name="Lu J."/>
            <person name="Luo M."/>
            <person name="Machado C.A."/>
            <person name="Makalowski W."/>
            <person name="Marzo M."/>
            <person name="Matsuda M."/>
            <person name="Matzkin L."/>
            <person name="McAllister B."/>
            <person name="McBride C.S."/>
            <person name="McKernan B."/>
            <person name="McKernan K."/>
            <person name="Mendez-Lago M."/>
            <person name="Minx P."/>
            <person name="Mollenhauer M.U."/>
            <person name="Montooth K."/>
            <person name="Mount S.M."/>
            <person name="Mu X."/>
            <person name="Myers E."/>
            <person name="Negre B."/>
            <person name="Newfeld S."/>
            <person name="Nielsen R."/>
            <person name="Noor M.A."/>
            <person name="O'Grady P."/>
            <person name="Pachter L."/>
            <person name="Papaceit M."/>
            <person name="Parisi M.J."/>
            <person name="Parisi M."/>
            <person name="Parts L."/>
            <person name="Pedersen J.S."/>
            <person name="Pesole G."/>
            <person name="Phillippy A.M."/>
            <person name="Ponting C.P."/>
            <person name="Pop M."/>
            <person name="Porcelli D."/>
            <person name="Powell J.R."/>
            <person name="Prohaska S."/>
            <person name="Pruitt K."/>
            <person name="Puig M."/>
            <person name="Quesneville H."/>
            <person name="Ram K.R."/>
            <person name="Rand D."/>
            <person name="Rasmussen M.D."/>
            <person name="Reed L.K."/>
            <person name="Reenan R."/>
            <person name="Reily A."/>
            <person name="Remington K.A."/>
            <person name="Rieger T.T."/>
            <person name="Ritchie M.G."/>
            <person name="Robin C."/>
            <person name="Rogers Y.H."/>
            <person name="Rohde C."/>
            <person name="Rozas J."/>
            <person name="Rubenfield M.J."/>
            <person name="Ruiz A."/>
            <person name="Russo S."/>
            <person name="Salzberg S.L."/>
            <person name="Sanchez-Gracia A."/>
            <person name="Saranga D.J."/>
            <person name="Sato H."/>
            <person name="Schaeffer S.W."/>
            <person name="Schatz M.C."/>
            <person name="Schlenke T."/>
            <person name="Schwartz R."/>
            <person name="Segarra C."/>
            <person name="Singh R.S."/>
            <person name="Sirot L."/>
            <person name="Sirota M."/>
            <person name="Sisneros N.B."/>
            <person name="Smith C.D."/>
            <person name="Smith T.F."/>
            <person name="Spieth J."/>
            <person name="Stage D.E."/>
            <person name="Stark A."/>
            <person name="Stephan W."/>
            <person name="Strausberg R.L."/>
            <person name="Strempel S."/>
            <person name="Sturgill D."/>
            <person name="Sutton G."/>
            <person name="Sutton G.G."/>
            <person name="Tao W."/>
            <person name="Teichmann S."/>
            <person name="Tobari Y.N."/>
            <person name="Tomimura Y."/>
            <person name="Tsolas J.M."/>
            <person name="Valente V.L."/>
            <person name="Venter E."/>
            <person name="Venter J.C."/>
            <person name="Vicario S."/>
            <person name="Vieira F.G."/>
            <person name="Vilella A.J."/>
            <person name="Villasante A."/>
            <person name="Walenz B."/>
            <person name="Wang J."/>
            <person name="Wasserman M."/>
            <person name="Watts T."/>
            <person name="Wilson D."/>
            <person name="Wilson R.K."/>
            <person name="Wing R.A."/>
            <person name="Wolfner M.F."/>
            <person name="Wong A."/>
            <person name="Wong G.K."/>
            <person name="Wu C.I."/>
            <person name="Wu G."/>
            <person name="Yamamoto D."/>
            <person name="Yang H.P."/>
            <person name="Yang S.P."/>
            <person name="Yorke J.A."/>
            <person name="Yoshida K."/>
            <person name="Zdobnov E."/>
            <person name="Zhang P."/>
            <person name="Zhang Y."/>
            <person name="Zimin A.V."/>
            <person name="Baldwin J."/>
            <person name="Abdouelleil A."/>
            <person name="Abdulkadir J."/>
            <person name="Abebe A."/>
            <person name="Abera B."/>
            <person name="Abreu J."/>
            <person name="Acer S.C."/>
            <person name="Aftuck L."/>
            <person name="Alexander A."/>
            <person name="An P."/>
            <person name="Anderson E."/>
            <person name="Anderson S."/>
            <person name="Arachi H."/>
            <person name="Azer M."/>
            <person name="Bachantsang P."/>
            <person name="Barry A."/>
            <person name="Bayul T."/>
            <person name="Berlin A."/>
            <person name="Bessette D."/>
            <person name="Bloom T."/>
            <person name="Blye J."/>
            <person name="Boguslavskiy L."/>
            <person name="Bonnet C."/>
            <person name="Boukhgalter B."/>
            <person name="Bourzgui I."/>
            <person name="Brown A."/>
            <person name="Cahill P."/>
            <person name="Channer S."/>
            <person name="Cheshatsang Y."/>
            <person name="Chuda L."/>
            <person name="Citroen M."/>
            <person name="Collymore A."/>
            <person name="Cooke P."/>
            <person name="Costello M."/>
            <person name="D'Aco K."/>
            <person name="Daza R."/>
            <person name="De Haan G."/>
            <person name="DeGray S."/>
            <person name="DeMaso C."/>
            <person name="Dhargay N."/>
            <person name="Dooley K."/>
            <person name="Dooley E."/>
            <person name="Doricent M."/>
            <person name="Dorje P."/>
            <person name="Dorjee K."/>
            <person name="Dupes A."/>
            <person name="Elong R."/>
            <person name="Falk J."/>
            <person name="Farina A."/>
            <person name="Faro S."/>
            <person name="Ferguson D."/>
            <person name="Fisher S."/>
            <person name="Foley C.D."/>
            <person name="Franke A."/>
            <person name="Friedrich D."/>
            <person name="Gadbois L."/>
            <person name="Gearin G."/>
            <person name="Gearin C.R."/>
            <person name="Giannoukos G."/>
            <person name="Goode T."/>
            <person name="Graham J."/>
            <person name="Grandbois E."/>
            <person name="Grewal S."/>
            <person name="Gyaltsen K."/>
            <person name="Hafez N."/>
            <person name="Hagos B."/>
            <person name="Hall J."/>
            <person name="Henson C."/>
            <person name="Hollinger A."/>
            <person name="Honan T."/>
            <person name="Huard M.D."/>
            <person name="Hughes L."/>
            <person name="Hurhula B."/>
            <person name="Husby M.E."/>
            <person name="Kamat A."/>
            <person name="Kanga B."/>
            <person name="Kashin S."/>
            <person name="Khazanovich D."/>
            <person name="Kisner P."/>
            <person name="Lance K."/>
            <person name="Lara M."/>
            <person name="Lee W."/>
            <person name="Lennon N."/>
            <person name="Letendre F."/>
            <person name="LeVine R."/>
            <person name="Lipovsky A."/>
            <person name="Liu X."/>
            <person name="Liu J."/>
            <person name="Liu S."/>
            <person name="Lokyitsang T."/>
            <person name="Lokyitsang Y."/>
            <person name="Lubonja R."/>
            <person name="Lui A."/>
            <person name="MacDonald P."/>
            <person name="Magnisalis V."/>
            <person name="Maru K."/>
            <person name="Matthews C."/>
            <person name="McCusker W."/>
            <person name="McDonough S."/>
            <person name="Mehta T."/>
            <person name="Meldrim J."/>
            <person name="Meneus L."/>
            <person name="Mihai O."/>
            <person name="Mihalev A."/>
            <person name="Mihova T."/>
            <person name="Mittelman R."/>
            <person name="Mlenga V."/>
            <person name="Montmayeur A."/>
            <person name="Mulrain L."/>
            <person name="Navidi A."/>
            <person name="Naylor J."/>
            <person name="Negash T."/>
            <person name="Nguyen T."/>
            <person name="Nguyen N."/>
            <person name="Nicol R."/>
            <person name="Norbu C."/>
            <person name="Norbu N."/>
            <person name="Novod N."/>
            <person name="O'Neill B."/>
            <person name="Osman S."/>
            <person name="Markiewicz E."/>
            <person name="Oyono O.L."/>
            <person name="Patti C."/>
            <person name="Phunkhang P."/>
            <person name="Pierre F."/>
            <person name="Priest M."/>
            <person name="Raghuraman S."/>
            <person name="Rege F."/>
            <person name="Reyes R."/>
            <person name="Rise C."/>
            <person name="Rogov P."/>
            <person name="Ross K."/>
            <person name="Ryan E."/>
            <person name="Settipalli S."/>
            <person name="Shea T."/>
            <person name="Sherpa N."/>
            <person name="Shi L."/>
            <person name="Shih D."/>
            <person name="Sparrow T."/>
            <person name="Spaulding J."/>
            <person name="Stalker J."/>
            <person name="Stange-Thomann N."/>
            <person name="Stavropoulos S."/>
            <person name="Stone C."/>
            <person name="Strader C."/>
            <person name="Tesfaye S."/>
            <person name="Thomson T."/>
            <person name="Thoulutsang Y."/>
            <person name="Thoulutsang D."/>
            <person name="Topham K."/>
            <person name="Topping I."/>
            <person name="Tsamla T."/>
            <person name="Vassiliev H."/>
            <person name="Vo A."/>
            <person name="Wangchuk T."/>
            <person name="Wangdi T."/>
            <person name="Weiand M."/>
            <person name="Wilkinson J."/>
            <person name="Wilson A."/>
            <person name="Yadav S."/>
            <person name="Young G."/>
            <person name="Yu Q."/>
            <person name="Zembek L."/>
            <person name="Zhong D."/>
            <person name="Zimmer A."/>
            <person name="Zwirko Z."/>
            <person name="Jaffe D.B."/>
            <person name="Alvarez P."/>
            <person name="Brockman W."/>
            <person name="Butler J."/>
            <person name="Chin C."/>
            <person name="Gnerre S."/>
            <person name="Grabherr M."/>
            <person name="Kleber M."/>
            <person name="Mauceli E."/>
            <person name="MacCallum I."/>
        </authorList>
    </citation>
    <scope>NUCLEOTIDE SEQUENCE [LARGE SCALE GENOMIC DNA]</scope>
    <source>
        <strain evidence="5">Tucson 15287-2541.00</strain>
    </source>
</reference>
<dbReference type="SUPFAM" id="SSF52540">
    <property type="entry name" value="P-loop containing nucleoside triphosphate hydrolases"/>
    <property type="match status" value="1"/>
</dbReference>
<dbReference type="InterPro" id="IPR027417">
    <property type="entry name" value="P-loop_NTPase"/>
</dbReference>
<evidence type="ECO:0000256" key="2">
    <source>
        <dbReference type="ARBA" id="ARBA00022490"/>
    </source>
</evidence>
<dbReference type="Pfam" id="PF13087">
    <property type="entry name" value="AAA_12"/>
    <property type="match status" value="1"/>
</dbReference>
<protein>
    <submittedName>
        <fullName evidence="4">GH12467</fullName>
    </submittedName>
</protein>
<accession>B4JJD1</accession>
<evidence type="ECO:0000313" key="4">
    <source>
        <dbReference type="EMBL" id="EDV99683.1"/>
    </source>
</evidence>
<keyword evidence="5" id="KW-1185">Reference proteome</keyword>
<dbReference type="GO" id="GO:0070725">
    <property type="term" value="C:Yb body"/>
    <property type="evidence" value="ECO:0007669"/>
    <property type="project" value="EnsemblMetazoa"/>
</dbReference>
<dbReference type="GO" id="GO:0043186">
    <property type="term" value="C:P granule"/>
    <property type="evidence" value="ECO:0007669"/>
    <property type="project" value="EnsemblMetazoa"/>
</dbReference>
<dbReference type="STRING" id="7222.B4JJD1"/>
<dbReference type="PANTHER" id="PTHR45418:SF1">
    <property type="entry name" value="CANCER_TESTIS ANTIGEN 55"/>
    <property type="match status" value="1"/>
</dbReference>